<dbReference type="EMBL" id="JAADJZ010000022">
    <property type="protein sequence ID" value="KAF2867713.1"/>
    <property type="molecule type" value="Genomic_DNA"/>
</dbReference>
<dbReference type="Pfam" id="PF00067">
    <property type="entry name" value="p450"/>
    <property type="match status" value="1"/>
</dbReference>
<comment type="similarity">
    <text evidence="3">Belongs to the cytochrome P450 family.</text>
</comment>
<dbReference type="PRINTS" id="PR00463">
    <property type="entry name" value="EP450I"/>
</dbReference>
<evidence type="ECO:0000256" key="3">
    <source>
        <dbReference type="ARBA" id="ARBA00010617"/>
    </source>
</evidence>
<evidence type="ECO:0000256" key="6">
    <source>
        <dbReference type="ARBA" id="ARBA00022723"/>
    </source>
</evidence>
<dbReference type="GO" id="GO:0005506">
    <property type="term" value="F:iron ion binding"/>
    <property type="evidence" value="ECO:0007669"/>
    <property type="project" value="InterPro"/>
</dbReference>
<keyword evidence="4 12" id="KW-0349">Heme</keyword>
<keyword evidence="11" id="KW-0472">Membrane</keyword>
<evidence type="ECO:0000256" key="11">
    <source>
        <dbReference type="ARBA" id="ARBA00023136"/>
    </source>
</evidence>
<sequence length="487" mass="55227">MDSMDPESLGSLFFWVASVWYVCNSWGLDTYVIKGTGLAQFGKFLASIKTVLHDFRSAKYYKPWNTAKPIVVSTKKQIAELSEASVLSQRAVYADMFGFKHTLNNFDHNEVTAQKSRLFGRLIQVNGVANLPKMFPFLAKRVNESLDQQIKLGKAQQGGVSVPIAQTIRTVTSRVMGVIFFGENLSSDPVFSDALLRHPKEMVSCMAAFQITPSFLSPFVHNMITKRGEAQDIILKQLAEVMGPGRDTWNEESPVKELTLAWNMAELTKESAYWQGSEHLAQSLLGIWFAAAHQPWMNLDFIMLQLSARPDIQEGLRQEIGDLESLNYDALMNMPFLDSFIKETVRLHPLDTMAVRRKALKDYTFAGGAPYCPSGSTVCVSSYDLMHNETDYPKPHEFQPRRFVDTASNVRGTKFTEVSEKFPVWGYGSLACPGRFHASIVMKLIISHIVMRYDLELEDDKARTLWSWETFTMPYESTRFVLKERAQ</sequence>
<protein>
    <submittedName>
        <fullName evidence="13">Cytochrome P450</fullName>
    </submittedName>
</protein>
<comment type="subcellular location">
    <subcellularLocation>
        <location evidence="2">Membrane</location>
    </subcellularLocation>
</comment>
<proteinExistence type="inferred from homology"/>
<dbReference type="InterPro" id="IPR002401">
    <property type="entry name" value="Cyt_P450_E_grp-I"/>
</dbReference>
<dbReference type="Proteomes" id="UP000481861">
    <property type="component" value="Unassembled WGS sequence"/>
</dbReference>
<dbReference type="InterPro" id="IPR036396">
    <property type="entry name" value="Cyt_P450_sf"/>
</dbReference>
<dbReference type="AlphaFoldDB" id="A0A7C8I5G2"/>
<evidence type="ECO:0000256" key="4">
    <source>
        <dbReference type="ARBA" id="ARBA00022617"/>
    </source>
</evidence>
<evidence type="ECO:0000256" key="5">
    <source>
        <dbReference type="ARBA" id="ARBA00022692"/>
    </source>
</evidence>
<evidence type="ECO:0000256" key="10">
    <source>
        <dbReference type="ARBA" id="ARBA00023033"/>
    </source>
</evidence>
<evidence type="ECO:0000256" key="1">
    <source>
        <dbReference type="ARBA" id="ARBA00001971"/>
    </source>
</evidence>
<evidence type="ECO:0000256" key="7">
    <source>
        <dbReference type="ARBA" id="ARBA00022989"/>
    </source>
</evidence>
<dbReference type="GO" id="GO:0016020">
    <property type="term" value="C:membrane"/>
    <property type="evidence" value="ECO:0007669"/>
    <property type="project" value="UniProtKB-SubCell"/>
</dbReference>
<evidence type="ECO:0000313" key="14">
    <source>
        <dbReference type="Proteomes" id="UP000481861"/>
    </source>
</evidence>
<evidence type="ECO:0000256" key="9">
    <source>
        <dbReference type="ARBA" id="ARBA00023004"/>
    </source>
</evidence>
<comment type="cofactor">
    <cofactor evidence="1 12">
        <name>heme</name>
        <dbReference type="ChEBI" id="CHEBI:30413"/>
    </cofactor>
</comment>
<dbReference type="CDD" id="cd11041">
    <property type="entry name" value="CYP503A1-like"/>
    <property type="match status" value="1"/>
</dbReference>
<dbReference type="GO" id="GO:0020037">
    <property type="term" value="F:heme binding"/>
    <property type="evidence" value="ECO:0007669"/>
    <property type="project" value="InterPro"/>
</dbReference>
<organism evidence="13 14">
    <name type="scientific">Massariosphaeria phaeospora</name>
    <dbReference type="NCBI Taxonomy" id="100035"/>
    <lineage>
        <taxon>Eukaryota</taxon>
        <taxon>Fungi</taxon>
        <taxon>Dikarya</taxon>
        <taxon>Ascomycota</taxon>
        <taxon>Pezizomycotina</taxon>
        <taxon>Dothideomycetes</taxon>
        <taxon>Pleosporomycetidae</taxon>
        <taxon>Pleosporales</taxon>
        <taxon>Pleosporales incertae sedis</taxon>
        <taxon>Massariosphaeria</taxon>
    </lineage>
</organism>
<keyword evidence="5" id="KW-0812">Transmembrane</keyword>
<dbReference type="PANTHER" id="PTHR46206:SF5">
    <property type="entry name" value="P450, PUTATIVE (EUROFUNG)-RELATED"/>
    <property type="match status" value="1"/>
</dbReference>
<keyword evidence="7" id="KW-1133">Transmembrane helix</keyword>
<evidence type="ECO:0000313" key="13">
    <source>
        <dbReference type="EMBL" id="KAF2867713.1"/>
    </source>
</evidence>
<comment type="caution">
    <text evidence="13">The sequence shown here is derived from an EMBL/GenBank/DDBJ whole genome shotgun (WGS) entry which is preliminary data.</text>
</comment>
<feature type="binding site" description="axial binding residue" evidence="12">
    <location>
        <position position="432"/>
    </location>
    <ligand>
        <name>heme</name>
        <dbReference type="ChEBI" id="CHEBI:30413"/>
    </ligand>
    <ligandPart>
        <name>Fe</name>
        <dbReference type="ChEBI" id="CHEBI:18248"/>
    </ligandPart>
</feature>
<evidence type="ECO:0000256" key="12">
    <source>
        <dbReference type="PIRSR" id="PIRSR602401-1"/>
    </source>
</evidence>
<dbReference type="SUPFAM" id="SSF48264">
    <property type="entry name" value="Cytochrome P450"/>
    <property type="match status" value="1"/>
</dbReference>
<dbReference type="GO" id="GO:0016705">
    <property type="term" value="F:oxidoreductase activity, acting on paired donors, with incorporation or reduction of molecular oxygen"/>
    <property type="evidence" value="ECO:0007669"/>
    <property type="project" value="InterPro"/>
</dbReference>
<evidence type="ECO:0000256" key="8">
    <source>
        <dbReference type="ARBA" id="ARBA00023002"/>
    </source>
</evidence>
<keyword evidence="10" id="KW-0503">Monooxygenase</keyword>
<gene>
    <name evidence="13" type="ORF">BDV95DRAFT_173458</name>
</gene>
<dbReference type="OrthoDB" id="1844152at2759"/>
<keyword evidence="6 12" id="KW-0479">Metal-binding</keyword>
<dbReference type="GO" id="GO:0004497">
    <property type="term" value="F:monooxygenase activity"/>
    <property type="evidence" value="ECO:0007669"/>
    <property type="project" value="UniProtKB-KW"/>
</dbReference>
<reference evidence="13 14" key="1">
    <citation type="submission" date="2020-01" db="EMBL/GenBank/DDBJ databases">
        <authorList>
            <consortium name="DOE Joint Genome Institute"/>
            <person name="Haridas S."/>
            <person name="Albert R."/>
            <person name="Binder M."/>
            <person name="Bloem J."/>
            <person name="Labutti K."/>
            <person name="Salamov A."/>
            <person name="Andreopoulos B."/>
            <person name="Baker S.E."/>
            <person name="Barry K."/>
            <person name="Bills G."/>
            <person name="Bluhm B.H."/>
            <person name="Cannon C."/>
            <person name="Castanera R."/>
            <person name="Culley D.E."/>
            <person name="Daum C."/>
            <person name="Ezra D."/>
            <person name="Gonzalez J.B."/>
            <person name="Henrissat B."/>
            <person name="Kuo A."/>
            <person name="Liang C."/>
            <person name="Lipzen A."/>
            <person name="Lutzoni F."/>
            <person name="Magnuson J."/>
            <person name="Mondo S."/>
            <person name="Nolan M."/>
            <person name="Ohm R."/>
            <person name="Pangilinan J."/>
            <person name="Park H.-J.H."/>
            <person name="Ramirez L."/>
            <person name="Alfaro M."/>
            <person name="Sun H."/>
            <person name="Tritt A."/>
            <person name="Yoshinaga Y."/>
            <person name="Zwiers L.-H.L."/>
            <person name="Turgeon B.G."/>
            <person name="Goodwin S.B."/>
            <person name="Spatafora J.W."/>
            <person name="Crous P.W."/>
            <person name="Grigoriev I.V."/>
        </authorList>
    </citation>
    <scope>NUCLEOTIDE SEQUENCE [LARGE SCALE GENOMIC DNA]</scope>
    <source>
        <strain evidence="13 14">CBS 611.86</strain>
    </source>
</reference>
<keyword evidence="9 12" id="KW-0408">Iron</keyword>
<accession>A0A7C8I5G2</accession>
<dbReference type="Gene3D" id="1.10.630.10">
    <property type="entry name" value="Cytochrome P450"/>
    <property type="match status" value="1"/>
</dbReference>
<keyword evidence="14" id="KW-1185">Reference proteome</keyword>
<keyword evidence="8" id="KW-0560">Oxidoreductase</keyword>
<evidence type="ECO:0000256" key="2">
    <source>
        <dbReference type="ARBA" id="ARBA00004370"/>
    </source>
</evidence>
<dbReference type="PANTHER" id="PTHR46206">
    <property type="entry name" value="CYTOCHROME P450"/>
    <property type="match status" value="1"/>
</dbReference>
<name>A0A7C8I5G2_9PLEO</name>
<dbReference type="InterPro" id="IPR001128">
    <property type="entry name" value="Cyt_P450"/>
</dbReference>